<accession>A0A3S9P2K1</accession>
<dbReference type="OrthoDB" id="983143at2"/>
<dbReference type="GO" id="GO:0004180">
    <property type="term" value="F:carboxypeptidase activity"/>
    <property type="evidence" value="ECO:0007669"/>
    <property type="project" value="UniProtKB-KW"/>
</dbReference>
<dbReference type="RefSeq" id="WP_126613911.1">
    <property type="nucleotide sequence ID" value="NZ_CP034562.1"/>
</dbReference>
<organism evidence="1 2">
    <name type="scientific">Flammeovirga pectinis</name>
    <dbReference type="NCBI Taxonomy" id="2494373"/>
    <lineage>
        <taxon>Bacteria</taxon>
        <taxon>Pseudomonadati</taxon>
        <taxon>Bacteroidota</taxon>
        <taxon>Cytophagia</taxon>
        <taxon>Cytophagales</taxon>
        <taxon>Flammeovirgaceae</taxon>
        <taxon>Flammeovirga</taxon>
    </lineage>
</organism>
<protein>
    <submittedName>
        <fullName evidence="1">Carboxypeptidase-like regulatory domain-containing protein</fullName>
    </submittedName>
</protein>
<dbReference type="KEGG" id="fll:EI427_09290"/>
<dbReference type="Pfam" id="PF18939">
    <property type="entry name" value="DUF5686"/>
    <property type="match status" value="1"/>
</dbReference>
<reference evidence="1 2" key="1">
    <citation type="submission" date="2018-12" db="EMBL/GenBank/DDBJ databases">
        <title>Flammeovirga pectinis sp. nov., isolated from the gut of the Korean scallop, Patinopecten yessoensis.</title>
        <authorList>
            <person name="Bae J.-W."/>
            <person name="Jeong Y.-S."/>
            <person name="Kang W."/>
        </authorList>
    </citation>
    <scope>NUCLEOTIDE SEQUENCE [LARGE SCALE GENOMIC DNA]</scope>
    <source>
        <strain evidence="1 2">L12M1</strain>
    </source>
</reference>
<evidence type="ECO:0000313" key="1">
    <source>
        <dbReference type="EMBL" id="AZQ62423.1"/>
    </source>
</evidence>
<keyword evidence="1" id="KW-0378">Hydrolase</keyword>
<dbReference type="InterPro" id="IPR008969">
    <property type="entry name" value="CarboxyPept-like_regulatory"/>
</dbReference>
<dbReference type="Gene3D" id="2.60.40.1120">
    <property type="entry name" value="Carboxypeptidase-like, regulatory domain"/>
    <property type="match status" value="1"/>
</dbReference>
<dbReference type="Pfam" id="PF13715">
    <property type="entry name" value="CarbopepD_reg_2"/>
    <property type="match status" value="1"/>
</dbReference>
<dbReference type="SUPFAM" id="SSF49464">
    <property type="entry name" value="Carboxypeptidase regulatory domain-like"/>
    <property type="match status" value="1"/>
</dbReference>
<evidence type="ECO:0000313" key="2">
    <source>
        <dbReference type="Proteomes" id="UP000267268"/>
    </source>
</evidence>
<keyword evidence="1" id="KW-0645">Protease</keyword>
<gene>
    <name evidence="1" type="ORF">EI427_09290</name>
</gene>
<sequence>MMIFFKNSNRKLFYLMRTLSVILFLVIHFNLFAQNSYTIKGHVIDAKTSDPIPYASVYIEGTTTGTLSDINGVFNIPFDGDITKCTIIASFMGYTKKQVKLNKSNVSRDITIKLKESSKQLDEVVIKSKKWENPAWPILRSVQDNKNINDKTKLKAYQYESYTKTDIWVGNVNENFKQKKVVKDILNSFDNFEQITDETGQPIIPIFSAETHSNLYFIKNPNAETEEILKSRIRSLGPDDDEMVSQIVGSSFVDFNLYRNSFLFLNKSFISPITSEWRNFYDYTLQPKKVDINGIQCHQIDFEPRRVEDLAFNGTIYIADSVNNFALVKIDATLGKGANINFVDSVHIDQEYIPILQNETYAWLPKKQDFILSVGKIADKWAKVKINIKVSNKGFIIDKPKPRKFYEQPVVVDTDAYVNSNAEYWNKHRPEKLTLKEEQVFSMIDSAEDTPRVKLIAGVGDMIISGHKKFGKIELGPIPFLYANNSVESSRFQLGFRTNNEFSNKIALSGFAAYGTKDKEWKYGGTFRYITNREKWSIIGVSYYNDLRRVSVNQANFNSRPLFIAALRWGDMRYPYMEKNASLWYETDLTRGLNIIGKFSKRILDPLFPYKQEGDFENGTPTYDRLNGSELYFKLTYGLGHKYVATRGHKRKLIAQDNTPRFTIDYTLGLPDFLGSNYGYQQIRIGIDQKLAIGKYGTSSYVLSGGIIPTKAPFPMLAMPFGNNVPVLYNRFAFNLMNLGEFVGDKWASLQLMHRFEGNILNRIPLIKKLGWRTVGICNIMYGELSSQNSNQAVHPQLLPGEVYDPSRDAKPLQSDLPYVEVGTGIENIFKVVRVYTIWRTTYQTVDSRNFGVYVAFGLSF</sequence>
<dbReference type="InterPro" id="IPR043741">
    <property type="entry name" value="DUF5686"/>
</dbReference>
<name>A0A3S9P2K1_9BACT</name>
<keyword evidence="2" id="KW-1185">Reference proteome</keyword>
<dbReference type="Proteomes" id="UP000267268">
    <property type="component" value="Chromosome 1"/>
</dbReference>
<dbReference type="AlphaFoldDB" id="A0A3S9P2K1"/>
<keyword evidence="1" id="KW-0121">Carboxypeptidase</keyword>
<dbReference type="EMBL" id="CP034562">
    <property type="protein sequence ID" value="AZQ62423.1"/>
    <property type="molecule type" value="Genomic_DNA"/>
</dbReference>
<proteinExistence type="predicted"/>